<dbReference type="AlphaFoldDB" id="A0AAV9K1Y1"/>
<dbReference type="EMBL" id="JAWPEI010000054">
    <property type="protein sequence ID" value="KAK4706699.1"/>
    <property type="molecule type" value="Genomic_DNA"/>
</dbReference>
<sequence>MSQGLSASSRSMMNCQSGITTRIFTDFTPTNVGRRFYNCSKPNVDDPLHLRVANFIHDLKKENDNLHSEKKALETRMVILKSICHMILKKIVNR</sequence>
<name>A0AAV9K1Y1_9SOLN</name>
<gene>
    <name evidence="1" type="ORF">R3W88_033738</name>
</gene>
<keyword evidence="2" id="KW-1185">Reference proteome</keyword>
<dbReference type="Proteomes" id="UP001311915">
    <property type="component" value="Unassembled WGS sequence"/>
</dbReference>
<accession>A0AAV9K1Y1</accession>
<evidence type="ECO:0008006" key="3">
    <source>
        <dbReference type="Google" id="ProtNLM"/>
    </source>
</evidence>
<reference evidence="1 2" key="1">
    <citation type="submission" date="2023-10" db="EMBL/GenBank/DDBJ databases">
        <title>Genome-Wide Identification Analysis in wild type Solanum Pinnatisectum Reveals Some Genes Defensing Phytophthora Infestans.</title>
        <authorList>
            <person name="Sun C."/>
        </authorList>
    </citation>
    <scope>NUCLEOTIDE SEQUENCE [LARGE SCALE GENOMIC DNA]</scope>
    <source>
        <strain evidence="1">LQN</strain>
        <tissue evidence="1">Leaf</tissue>
    </source>
</reference>
<proteinExistence type="predicted"/>
<protein>
    <recommendedName>
        <fullName evidence="3">Zinc finger GRF-type domain-containing protein</fullName>
    </recommendedName>
</protein>
<comment type="caution">
    <text evidence="1">The sequence shown here is derived from an EMBL/GenBank/DDBJ whole genome shotgun (WGS) entry which is preliminary data.</text>
</comment>
<organism evidence="1 2">
    <name type="scientific">Solanum pinnatisectum</name>
    <name type="common">tansyleaf nightshade</name>
    <dbReference type="NCBI Taxonomy" id="50273"/>
    <lineage>
        <taxon>Eukaryota</taxon>
        <taxon>Viridiplantae</taxon>
        <taxon>Streptophyta</taxon>
        <taxon>Embryophyta</taxon>
        <taxon>Tracheophyta</taxon>
        <taxon>Spermatophyta</taxon>
        <taxon>Magnoliopsida</taxon>
        <taxon>eudicotyledons</taxon>
        <taxon>Gunneridae</taxon>
        <taxon>Pentapetalae</taxon>
        <taxon>asterids</taxon>
        <taxon>lamiids</taxon>
        <taxon>Solanales</taxon>
        <taxon>Solanaceae</taxon>
        <taxon>Solanoideae</taxon>
        <taxon>Solaneae</taxon>
        <taxon>Solanum</taxon>
    </lineage>
</organism>
<evidence type="ECO:0000313" key="1">
    <source>
        <dbReference type="EMBL" id="KAK4706699.1"/>
    </source>
</evidence>
<evidence type="ECO:0000313" key="2">
    <source>
        <dbReference type="Proteomes" id="UP001311915"/>
    </source>
</evidence>